<dbReference type="PANTHER" id="PTHR22744:SF3">
    <property type="entry name" value="BTB DOMAIN-CONTAINING PROTEIN"/>
    <property type="match status" value="1"/>
</dbReference>
<dbReference type="InParanoid" id="G0N0U2"/>
<dbReference type="FunCoup" id="G0N0U2">
    <property type="interactions" value="1654"/>
</dbReference>
<dbReference type="Pfam" id="PF00651">
    <property type="entry name" value="BTB"/>
    <property type="match status" value="1"/>
</dbReference>
<evidence type="ECO:0000259" key="2">
    <source>
        <dbReference type="PROSITE" id="PS50097"/>
    </source>
</evidence>
<dbReference type="eggNOG" id="ENOG502TH5P">
    <property type="taxonomic scope" value="Eukaryota"/>
</dbReference>
<proteinExistence type="predicted"/>
<evidence type="ECO:0000313" key="4">
    <source>
        <dbReference type="Proteomes" id="UP000008068"/>
    </source>
</evidence>
<dbReference type="Gene3D" id="3.30.710.10">
    <property type="entry name" value="Potassium Channel Kv1.1, Chain A"/>
    <property type="match status" value="1"/>
</dbReference>
<dbReference type="OrthoDB" id="5788204at2759"/>
<dbReference type="InterPro" id="IPR011333">
    <property type="entry name" value="SKP1/BTB/POZ_sf"/>
</dbReference>
<organism evidence="4">
    <name type="scientific">Caenorhabditis brenneri</name>
    <name type="common">Nematode worm</name>
    <dbReference type="NCBI Taxonomy" id="135651"/>
    <lineage>
        <taxon>Eukaryota</taxon>
        <taxon>Metazoa</taxon>
        <taxon>Ecdysozoa</taxon>
        <taxon>Nematoda</taxon>
        <taxon>Chromadorea</taxon>
        <taxon>Rhabditida</taxon>
        <taxon>Rhabditina</taxon>
        <taxon>Rhabditomorpha</taxon>
        <taxon>Rhabditoidea</taxon>
        <taxon>Rhabditidae</taxon>
        <taxon>Peloderinae</taxon>
        <taxon>Caenorhabditis</taxon>
    </lineage>
</organism>
<dbReference type="EMBL" id="GL379825">
    <property type="protein sequence ID" value="EGT49240.1"/>
    <property type="molecule type" value="Genomic_DNA"/>
</dbReference>
<dbReference type="PANTHER" id="PTHR22744">
    <property type="entry name" value="HELIX LOOP HELIX PROTEIN 21-RELATED"/>
    <property type="match status" value="1"/>
</dbReference>
<keyword evidence="4" id="KW-1185">Reference proteome</keyword>
<dbReference type="InterPro" id="IPR000210">
    <property type="entry name" value="BTB/POZ_dom"/>
</dbReference>
<evidence type="ECO:0000313" key="3">
    <source>
        <dbReference type="EMBL" id="EGT49240.1"/>
    </source>
</evidence>
<dbReference type="OMA" id="CTMEQNE"/>
<dbReference type="CDD" id="cd18186">
    <property type="entry name" value="BTB_POZ_ZBTB_KLHL-like"/>
    <property type="match status" value="1"/>
</dbReference>
<protein>
    <recommendedName>
        <fullName evidence="2">BTB domain-containing protein</fullName>
    </recommendedName>
</protein>
<feature type="region of interest" description="Disordered" evidence="1">
    <location>
        <begin position="576"/>
        <end position="599"/>
    </location>
</feature>
<dbReference type="SUPFAM" id="SSF54695">
    <property type="entry name" value="POZ domain"/>
    <property type="match status" value="1"/>
</dbReference>
<dbReference type="Proteomes" id="UP000008068">
    <property type="component" value="Unassembled WGS sequence"/>
</dbReference>
<sequence>MMDIVEEEEEIPVKYRLRGETDWQLKKEAVMKLGKTEWAIRLKLCKQGDDHHYYSLHVALLTPGHTSRIHIKCSREGEANSDWQQEYTFGEVQSIIVNPCLMKIVENRDKVTFVVELKLLTDHEKSVFEWPKEISFPNADYGLLVGDKKLMVDSAYLKRRAPLLGYMFEDEEKKEYNVENVQFEDLVDAFGIFQHRWELPADRLLHLIPIARKLGFDIWGKSLNREFSQLVYRAEPLKIVPKDNEEPIKFQFNTTLKWLVEDIETIGSSTIPDNQNLMVTWEEESRNCIIYTYTQNVVGQKYLSLGFQMSRPSTSAEPADEEVNVTDDDEVAHSEYSDDTRTKYFDIDIHVINEKGERLISDKIRRIRDDEYTVVGSPVFALFDDVVRHAQDGKVQFEINWIENHDVEEGDDDEETMECVQKENDESAREIQKIKMPGVTNGEIQCQGKVLKINKEYLSQHSEYFSGIFSKRFKEGQQDCINLPVEQLDTLKSALDLVYNRRLVLTDVEISRILDFADRTCFKTLIDGLQVQLWSSKSMDVNDKKWLAEQFMLTDLEIKCTMEQNEELLRVARASRKRTRPADFQDESPDAPPAPNPGRVFQVLENAQASNEQASQS</sequence>
<evidence type="ECO:0000256" key="1">
    <source>
        <dbReference type="SAM" id="MobiDB-lite"/>
    </source>
</evidence>
<dbReference type="PROSITE" id="PS50097">
    <property type="entry name" value="BTB"/>
    <property type="match status" value="1"/>
</dbReference>
<accession>G0N0U2</accession>
<feature type="domain" description="BTB" evidence="2">
    <location>
        <begin position="440"/>
        <end position="507"/>
    </location>
</feature>
<dbReference type="SMART" id="SM00225">
    <property type="entry name" value="BTB"/>
    <property type="match status" value="1"/>
</dbReference>
<dbReference type="AlphaFoldDB" id="G0N0U2"/>
<gene>
    <name evidence="3" type="ORF">CAEBREN_25655</name>
</gene>
<name>G0N0U2_CAEBE</name>
<reference evidence="4" key="1">
    <citation type="submission" date="2011-07" db="EMBL/GenBank/DDBJ databases">
        <authorList>
            <consortium name="Caenorhabditis brenneri Sequencing and Analysis Consortium"/>
            <person name="Wilson R.K."/>
        </authorList>
    </citation>
    <scope>NUCLEOTIDE SEQUENCE [LARGE SCALE GENOMIC DNA]</scope>
    <source>
        <strain evidence="4">PB2801</strain>
    </source>
</reference>
<dbReference type="HOGENOM" id="CLU_446356_0_0_1"/>